<dbReference type="PANTHER" id="PTHR42695:SF5">
    <property type="entry name" value="GLUTAMINE AMIDOTRANSFERASE YLR126C-RELATED"/>
    <property type="match status" value="1"/>
</dbReference>
<dbReference type="GeneID" id="36625849"/>
<evidence type="ECO:0000313" key="3">
    <source>
        <dbReference type="Proteomes" id="UP000241690"/>
    </source>
</evidence>
<dbReference type="PANTHER" id="PTHR42695">
    <property type="entry name" value="GLUTAMINE AMIDOTRANSFERASE YLR126C-RELATED"/>
    <property type="match status" value="1"/>
</dbReference>
<dbReference type="EMBL" id="KZ679680">
    <property type="protein sequence ID" value="PTB54488.1"/>
    <property type="molecule type" value="Genomic_DNA"/>
</dbReference>
<feature type="domain" description="Glutamine amidotransferase" evidence="1">
    <location>
        <begin position="67"/>
        <end position="201"/>
    </location>
</feature>
<name>A0A2T4AC22_TRIHA</name>
<evidence type="ECO:0000313" key="2">
    <source>
        <dbReference type="EMBL" id="PTB54488.1"/>
    </source>
</evidence>
<dbReference type="STRING" id="983964.A0A2T4AC22"/>
<protein>
    <recommendedName>
        <fullName evidence="1">Glutamine amidotransferase domain-containing protein</fullName>
    </recommendedName>
</protein>
<dbReference type="Proteomes" id="UP000241690">
    <property type="component" value="Unassembled WGS sequence"/>
</dbReference>
<dbReference type="CDD" id="cd01741">
    <property type="entry name" value="GATase1_1"/>
    <property type="match status" value="1"/>
</dbReference>
<reference evidence="2 3" key="1">
    <citation type="submission" date="2016-07" db="EMBL/GenBank/DDBJ databases">
        <title>Multiple horizontal gene transfer events from other fungi enriched the ability of initially mycotrophic Trichoderma (Ascomycota) to feed on dead plant biomass.</title>
        <authorList>
            <consortium name="DOE Joint Genome Institute"/>
            <person name="Aerts A."/>
            <person name="Atanasova L."/>
            <person name="Chenthamara K."/>
            <person name="Zhang J."/>
            <person name="Grujic M."/>
            <person name="Henrissat B."/>
            <person name="Kuo A."/>
            <person name="Salamov A."/>
            <person name="Lipzen A."/>
            <person name="Labutti K."/>
            <person name="Barry K."/>
            <person name="Miao Y."/>
            <person name="Rahimi M.J."/>
            <person name="Shen Q."/>
            <person name="Grigoriev I.V."/>
            <person name="Kubicek C.P."/>
            <person name="Druzhinina I.S."/>
        </authorList>
    </citation>
    <scope>NUCLEOTIDE SEQUENCE [LARGE SCALE GENOMIC DNA]</scope>
    <source>
        <strain evidence="2 3">CBS 226.95</strain>
    </source>
</reference>
<dbReference type="SUPFAM" id="SSF52317">
    <property type="entry name" value="Class I glutamine amidotransferase-like"/>
    <property type="match status" value="1"/>
</dbReference>
<dbReference type="GO" id="GO:0005634">
    <property type="term" value="C:nucleus"/>
    <property type="evidence" value="ECO:0007669"/>
    <property type="project" value="TreeGrafter"/>
</dbReference>
<keyword evidence="3" id="KW-1185">Reference proteome</keyword>
<dbReference type="Gene3D" id="3.40.50.880">
    <property type="match status" value="1"/>
</dbReference>
<dbReference type="AlphaFoldDB" id="A0A2T4AC22"/>
<dbReference type="RefSeq" id="XP_024774165.1">
    <property type="nucleotide sequence ID" value="XM_024917280.1"/>
</dbReference>
<evidence type="ECO:0000259" key="1">
    <source>
        <dbReference type="Pfam" id="PF00117"/>
    </source>
</evidence>
<dbReference type="InterPro" id="IPR044992">
    <property type="entry name" value="ChyE-like"/>
</dbReference>
<dbReference type="InterPro" id="IPR017926">
    <property type="entry name" value="GATASE"/>
</dbReference>
<proteinExistence type="predicted"/>
<gene>
    <name evidence="2" type="ORF">M431DRAFT_494719</name>
</gene>
<sequence length="248" mass="28114">MDTTFNLVVLEFELPADEILNVYGTYGDIISHCLHKCWRYHPNASPTLRILKWSVFEEDALPPWNEIHGLLLLGSKYTASDDDPWVISLVKLVQMAYIMNIPMSGVCYGHQIIARALGGKISRNPAGWELGVCKMDMTSIGQKLFGKDALMVHQMHRDAVVEVPPNIDVLASSCSCKVQMMFQPGRVLTIQGHPEFDSRISKSWLDQRYKEGLVEQELYNYALTKLNLEHDGMEILQAMRKFLLGTSI</sequence>
<dbReference type="GO" id="GO:0005829">
    <property type="term" value="C:cytosol"/>
    <property type="evidence" value="ECO:0007669"/>
    <property type="project" value="TreeGrafter"/>
</dbReference>
<dbReference type="InterPro" id="IPR029062">
    <property type="entry name" value="Class_I_gatase-like"/>
</dbReference>
<accession>A0A2T4AC22</accession>
<organism evidence="2 3">
    <name type="scientific">Trichoderma harzianum CBS 226.95</name>
    <dbReference type="NCBI Taxonomy" id="983964"/>
    <lineage>
        <taxon>Eukaryota</taxon>
        <taxon>Fungi</taxon>
        <taxon>Dikarya</taxon>
        <taxon>Ascomycota</taxon>
        <taxon>Pezizomycotina</taxon>
        <taxon>Sordariomycetes</taxon>
        <taxon>Hypocreomycetidae</taxon>
        <taxon>Hypocreales</taxon>
        <taxon>Hypocreaceae</taxon>
        <taxon>Trichoderma</taxon>
    </lineage>
</organism>
<dbReference type="PROSITE" id="PS51273">
    <property type="entry name" value="GATASE_TYPE_1"/>
    <property type="match status" value="1"/>
</dbReference>
<dbReference type="Pfam" id="PF00117">
    <property type="entry name" value="GATase"/>
    <property type="match status" value="1"/>
</dbReference>